<accession>A0AAN9K7I1</accession>
<proteinExistence type="predicted"/>
<feature type="region of interest" description="Disordered" evidence="2">
    <location>
        <begin position="674"/>
        <end position="755"/>
    </location>
</feature>
<feature type="compositionally biased region" description="Low complexity" evidence="2">
    <location>
        <begin position="734"/>
        <end position="747"/>
    </location>
</feature>
<feature type="region of interest" description="Disordered" evidence="2">
    <location>
        <begin position="352"/>
        <end position="381"/>
    </location>
</feature>
<comment type="subcellular location">
    <subcellularLocation>
        <location evidence="1">Nucleus</location>
    </subcellularLocation>
</comment>
<feature type="domain" description="TFIIS N-terminal" evidence="3">
    <location>
        <begin position="73"/>
        <end position="153"/>
    </location>
</feature>
<protein>
    <recommendedName>
        <fullName evidence="3">TFIIS N-terminal domain-containing protein</fullName>
    </recommendedName>
</protein>
<dbReference type="InterPro" id="IPR017923">
    <property type="entry name" value="TFIIS_N"/>
</dbReference>
<evidence type="ECO:0000256" key="2">
    <source>
        <dbReference type="SAM" id="MobiDB-lite"/>
    </source>
</evidence>
<name>A0AAN9K7I1_CLITE</name>
<evidence type="ECO:0000313" key="4">
    <source>
        <dbReference type="EMBL" id="KAK7310972.1"/>
    </source>
</evidence>
<dbReference type="Gene3D" id="1.20.930.10">
    <property type="entry name" value="Conserved domain common to transcription factors TFIIS, elongin A, CRSP70"/>
    <property type="match status" value="1"/>
</dbReference>
<feature type="region of interest" description="Disordered" evidence="2">
    <location>
        <begin position="481"/>
        <end position="544"/>
    </location>
</feature>
<dbReference type="SUPFAM" id="SSF47676">
    <property type="entry name" value="Conserved domain common to transcription factors TFIIS, elongin A, CRSP70"/>
    <property type="match status" value="1"/>
</dbReference>
<feature type="compositionally biased region" description="Polar residues" evidence="2">
    <location>
        <begin position="683"/>
        <end position="692"/>
    </location>
</feature>
<keyword evidence="5" id="KW-1185">Reference proteome</keyword>
<comment type="caution">
    <text evidence="4">The sequence shown here is derived from an EMBL/GenBank/DDBJ whole genome shotgun (WGS) entry which is preliminary data.</text>
</comment>
<dbReference type="PANTHER" id="PTHR47292">
    <property type="entry name" value="TRANSCRIPTION ELONGATION FACTOR (TFIIS) FAMILY PROTEIN-RELATED"/>
    <property type="match status" value="1"/>
</dbReference>
<feature type="compositionally biased region" description="Polar residues" evidence="2">
    <location>
        <begin position="426"/>
        <end position="437"/>
    </location>
</feature>
<evidence type="ECO:0000313" key="5">
    <source>
        <dbReference type="Proteomes" id="UP001359559"/>
    </source>
</evidence>
<reference evidence="4 5" key="1">
    <citation type="submission" date="2024-01" db="EMBL/GenBank/DDBJ databases">
        <title>The genomes of 5 underutilized Papilionoideae crops provide insights into root nodulation and disease resistance.</title>
        <authorList>
            <person name="Yuan L."/>
        </authorList>
    </citation>
    <scope>NUCLEOTIDE SEQUENCE [LARGE SCALE GENOMIC DNA]</scope>
    <source>
        <strain evidence="4">LY-2023</strain>
        <tissue evidence="4">Leaf</tissue>
    </source>
</reference>
<feature type="region of interest" description="Disordered" evidence="2">
    <location>
        <begin position="626"/>
        <end position="651"/>
    </location>
</feature>
<dbReference type="AlphaFoldDB" id="A0AAN9K7I1"/>
<dbReference type="InterPro" id="IPR035441">
    <property type="entry name" value="TFIIS/LEDGF_dom_sf"/>
</dbReference>
<organism evidence="4 5">
    <name type="scientific">Clitoria ternatea</name>
    <name type="common">Butterfly pea</name>
    <dbReference type="NCBI Taxonomy" id="43366"/>
    <lineage>
        <taxon>Eukaryota</taxon>
        <taxon>Viridiplantae</taxon>
        <taxon>Streptophyta</taxon>
        <taxon>Embryophyta</taxon>
        <taxon>Tracheophyta</taxon>
        <taxon>Spermatophyta</taxon>
        <taxon>Magnoliopsida</taxon>
        <taxon>eudicotyledons</taxon>
        <taxon>Gunneridae</taxon>
        <taxon>Pentapetalae</taxon>
        <taxon>rosids</taxon>
        <taxon>fabids</taxon>
        <taxon>Fabales</taxon>
        <taxon>Fabaceae</taxon>
        <taxon>Papilionoideae</taxon>
        <taxon>50 kb inversion clade</taxon>
        <taxon>NPAAA clade</taxon>
        <taxon>indigoferoid/millettioid clade</taxon>
        <taxon>Phaseoleae</taxon>
        <taxon>Clitoria</taxon>
    </lineage>
</organism>
<feature type="compositionally biased region" description="Basic and acidic residues" evidence="2">
    <location>
        <begin position="637"/>
        <end position="651"/>
    </location>
</feature>
<feature type="region of interest" description="Disordered" evidence="2">
    <location>
        <begin position="958"/>
        <end position="996"/>
    </location>
</feature>
<evidence type="ECO:0000259" key="3">
    <source>
        <dbReference type="PROSITE" id="PS51319"/>
    </source>
</evidence>
<feature type="compositionally biased region" description="Basic and acidic residues" evidence="2">
    <location>
        <begin position="415"/>
        <end position="424"/>
    </location>
</feature>
<dbReference type="EMBL" id="JAYKXN010000002">
    <property type="protein sequence ID" value="KAK7310972.1"/>
    <property type="molecule type" value="Genomic_DNA"/>
</dbReference>
<dbReference type="Proteomes" id="UP001359559">
    <property type="component" value="Unassembled WGS sequence"/>
</dbReference>
<sequence>MTLEDFFTLTEMKDGLTALSRAQELVSVMQKEKDCEVKNPGDATRQWAAVASTIAATDNKDCLDLFIQLDGHCFINRWLKDALNVEVDANDSFVEESITAMLRAVEKLNLDSEKSISSGFCITVGNLLDHHSSRVKDKAKLLFDSWKGGGNGDTESHDAEPTKVDNAIDEIVREDGQPSAVNEVGNDNDHASELIGREKSLLRSSDDLQISSSDNMLQSSTIIRECVDIKEGSADHLAIVPSSAQDVAHICEGLSLSTAGEATSVETCSHPVPNQGSFEGQSDALQLNDLAKKERQDHNVNGPPEKCGAPEICSVSSKLEPESVSIGDSEGKALESVKEPLVEKNVQNNEGGVCHKITTSDSMSTPTSDRRSETENDDGDDDCFSIALHNTSISESNLGKIQVFDMSNSGTEYARASKEGKGHVNSDGQDTSKSSDFSKPGKDFRCPNMIDKRVSDDELDCGILDALEVARQIAQDVNREVCSSSSEKNSEGGIWQSGSPESVRNEDELTPVPPKGVSSRQSHTAGACTEEGHGSISDNTENGLECRPDVVSMQVAEVAQDSGGNSEKHPCAFDLNEVSFGDMDVSVNTMSPSIPVVSASRPAPTPGLPGAPLQFEGTLGWKGSAATSAFRPASPRKNSDSERNLSFDRSSEISKQRQDWLDFDLNVAEGEEGTVKPIAESSDLPSGQSSVELSPKRSSRLELDLNSTGENADAQPSDHRMEGQHFLGRNGYWSPSPASSSSSMQPSVRNIDLNDRPPYVQTDLMDQGPGKSSHIIDAYGRSRSLDAPVISILGSKVEVGKKECAPQTWSLQNGNTFEPAVDLTMSRAGGVLGIAPTLSFNPSSVFGYNGVASISAAPSFPVSSAVYGSGGTVPYMVDSRGAPVVPQVGGSSSTVLSSYSQPPIIMNVTGTQLSLNGFGPSRPNLDLNSGFMIEGGNRDASSTRQFFFPGQGRTVDEHVRTMTHPSSSGTSGRRKEPDSGWESYPFSYKYPQPPWT</sequence>
<gene>
    <name evidence="4" type="ORF">RJT34_08796</name>
</gene>
<dbReference type="PANTHER" id="PTHR47292:SF1">
    <property type="entry name" value="TRANSCRIPTION ELONGATION FACTOR (TFIIS) FAMILY PROTEIN"/>
    <property type="match status" value="1"/>
</dbReference>
<keyword evidence="1" id="KW-0539">Nucleus</keyword>
<dbReference type="PROSITE" id="PS51319">
    <property type="entry name" value="TFIIS_N"/>
    <property type="match status" value="1"/>
</dbReference>
<evidence type="ECO:0000256" key="1">
    <source>
        <dbReference type="PROSITE-ProRule" id="PRU00649"/>
    </source>
</evidence>
<dbReference type="GO" id="GO:0005634">
    <property type="term" value="C:nucleus"/>
    <property type="evidence" value="ECO:0007669"/>
    <property type="project" value="UniProtKB-SubCell"/>
</dbReference>
<feature type="region of interest" description="Disordered" evidence="2">
    <location>
        <begin position="412"/>
        <end position="443"/>
    </location>
</feature>